<sequence length="90" mass="9500">MSFTVRLVISALVAVVVGCGMMYYDKKNGAEWVVSPDQLAAANGALESRPGTVTVRPIRSETADMLPFKWAGAGIAAGILAFVATRRKTA</sequence>
<keyword evidence="1" id="KW-0472">Membrane</keyword>
<keyword evidence="1" id="KW-0812">Transmembrane</keyword>
<dbReference type="OrthoDB" id="6698933at2"/>
<dbReference type="eggNOG" id="ENOG503149Q">
    <property type="taxonomic scope" value="Bacteria"/>
</dbReference>
<dbReference type="AlphaFoldDB" id="S5XPK9"/>
<dbReference type="KEGG" id="pami:JCM7686_2200"/>
<dbReference type="PROSITE" id="PS51257">
    <property type="entry name" value="PROKAR_LIPOPROTEIN"/>
    <property type="match status" value="1"/>
</dbReference>
<dbReference type="RefSeq" id="WP_020950917.1">
    <property type="nucleotide sequence ID" value="NC_022041.1"/>
</dbReference>
<protein>
    <submittedName>
        <fullName evidence="2">Uncharacterized protein</fullName>
    </submittedName>
</protein>
<accession>S5XPK9</accession>
<dbReference type="HOGENOM" id="CLU_2340588_0_0_5"/>
<dbReference type="Proteomes" id="UP000015480">
    <property type="component" value="Chromosome"/>
</dbReference>
<evidence type="ECO:0000256" key="1">
    <source>
        <dbReference type="SAM" id="Phobius"/>
    </source>
</evidence>
<proteinExistence type="predicted"/>
<name>S5XPK9_PARAH</name>
<keyword evidence="3" id="KW-1185">Reference proteome</keyword>
<feature type="transmembrane region" description="Helical" evidence="1">
    <location>
        <begin position="7"/>
        <end position="24"/>
    </location>
</feature>
<evidence type="ECO:0000313" key="2">
    <source>
        <dbReference type="EMBL" id="AGT09279.1"/>
    </source>
</evidence>
<evidence type="ECO:0000313" key="3">
    <source>
        <dbReference type="Proteomes" id="UP000015480"/>
    </source>
</evidence>
<dbReference type="EMBL" id="CP006650">
    <property type="protein sequence ID" value="AGT09279.1"/>
    <property type="molecule type" value="Genomic_DNA"/>
</dbReference>
<dbReference type="PATRIC" id="fig|1367847.3.peg.2193"/>
<feature type="transmembrane region" description="Helical" evidence="1">
    <location>
        <begin position="68"/>
        <end position="85"/>
    </location>
</feature>
<reference evidence="2 3" key="1">
    <citation type="journal article" date="2014" name="BMC Genomics">
        <title>Architecture and functions of a multipartite genome of the methylotrophic bacterium Paracoccus aminophilus JCM 7686, containing primary and secondary chromids.</title>
        <authorList>
            <person name="Dziewit L."/>
            <person name="Czarnecki J."/>
            <person name="Wibberg D."/>
            <person name="Radlinska M."/>
            <person name="Mrozek P."/>
            <person name="Szymczak M."/>
            <person name="Schluter A."/>
            <person name="Puhler A."/>
            <person name="Bartosik D."/>
        </authorList>
    </citation>
    <scope>NUCLEOTIDE SEQUENCE [LARGE SCALE GENOMIC DNA]</scope>
    <source>
        <strain evidence="2">JCM 7686</strain>
    </source>
</reference>
<gene>
    <name evidence="2" type="ORF">JCM7686_2200</name>
</gene>
<keyword evidence="1" id="KW-1133">Transmembrane helix</keyword>
<organism evidence="2 3">
    <name type="scientific">Paracoccus aminophilus JCM 7686</name>
    <dbReference type="NCBI Taxonomy" id="1367847"/>
    <lineage>
        <taxon>Bacteria</taxon>
        <taxon>Pseudomonadati</taxon>
        <taxon>Pseudomonadota</taxon>
        <taxon>Alphaproteobacteria</taxon>
        <taxon>Rhodobacterales</taxon>
        <taxon>Paracoccaceae</taxon>
        <taxon>Paracoccus</taxon>
    </lineage>
</organism>